<feature type="signal peptide" evidence="3">
    <location>
        <begin position="1"/>
        <end position="17"/>
    </location>
</feature>
<reference evidence="5" key="2">
    <citation type="journal article" date="2015" name="J. Proteomics">
        <title>Sexual differences in the sialomes of the zebra tick, Rhipicephalus pulchellus.</title>
        <authorList>
            <person name="Tan A.W."/>
            <person name="Francischetti I.M."/>
            <person name="Slovak M."/>
            <person name="Kini R.M."/>
            <person name="Ribeiro J.M."/>
        </authorList>
    </citation>
    <scope>NUCLEOTIDE SEQUENCE</scope>
    <source>
        <tissue evidence="5">Salivary gland</tissue>
    </source>
</reference>
<accession>L7LR55</accession>
<feature type="domain" description="Single" evidence="4">
    <location>
        <begin position="34"/>
        <end position="97"/>
    </location>
</feature>
<evidence type="ECO:0000259" key="4">
    <source>
        <dbReference type="Pfam" id="PF15430"/>
    </source>
</evidence>
<dbReference type="GO" id="GO:0005576">
    <property type="term" value="C:extracellular region"/>
    <property type="evidence" value="ECO:0007669"/>
    <property type="project" value="UniProtKB-SubCell"/>
</dbReference>
<protein>
    <submittedName>
        <fullName evidence="5">Putative 8.9 kDa family member</fullName>
    </submittedName>
</protein>
<proteinExistence type="evidence at transcript level"/>
<reference evidence="5" key="1">
    <citation type="submission" date="2012-11" db="EMBL/GenBank/DDBJ databases">
        <authorList>
            <person name="Lucero-Rivera Y.E."/>
            <person name="Tovar-Ramirez D."/>
        </authorList>
    </citation>
    <scope>NUCLEOTIDE SEQUENCE</scope>
    <source>
        <tissue evidence="5">Salivary gland</tissue>
    </source>
</reference>
<sequence length="102" mass="11030">MKLSEALLILVVSFSFAQHRPRITCPVRYTPVGCFFLGNFIPAGESAAFSNPCVFVSCSRNGQTVAITGCPGVAGSRQHAVRVPTQRPQAYPGCCERCRPLQ</sequence>
<evidence type="ECO:0000256" key="1">
    <source>
        <dbReference type="ARBA" id="ARBA00004613"/>
    </source>
</evidence>
<dbReference type="Pfam" id="PF15430">
    <property type="entry name" value="SVWC"/>
    <property type="match status" value="1"/>
</dbReference>
<name>L7LR55_RHIPC</name>
<keyword evidence="3" id="KW-0732">Signal</keyword>
<dbReference type="AlphaFoldDB" id="L7LR55"/>
<dbReference type="InterPro" id="IPR029277">
    <property type="entry name" value="SVWC_dom"/>
</dbReference>
<evidence type="ECO:0000256" key="3">
    <source>
        <dbReference type="SAM" id="SignalP"/>
    </source>
</evidence>
<keyword evidence="2" id="KW-0964">Secreted</keyword>
<comment type="subcellular location">
    <subcellularLocation>
        <location evidence="1">Secreted</location>
    </subcellularLocation>
</comment>
<evidence type="ECO:0000313" key="5">
    <source>
        <dbReference type="EMBL" id="JAA54185.1"/>
    </source>
</evidence>
<dbReference type="EMBL" id="GACK01010849">
    <property type="protein sequence ID" value="JAA54185.1"/>
    <property type="molecule type" value="mRNA"/>
</dbReference>
<feature type="chain" id="PRO_5003980111" evidence="3">
    <location>
        <begin position="18"/>
        <end position="102"/>
    </location>
</feature>
<evidence type="ECO:0000256" key="2">
    <source>
        <dbReference type="ARBA" id="ARBA00022525"/>
    </source>
</evidence>
<organism evidence="5">
    <name type="scientific">Rhipicephalus pulchellus</name>
    <name type="common">Yellow backed tick</name>
    <name type="synonym">Dermacentor pulchellus</name>
    <dbReference type="NCBI Taxonomy" id="72859"/>
    <lineage>
        <taxon>Eukaryota</taxon>
        <taxon>Metazoa</taxon>
        <taxon>Ecdysozoa</taxon>
        <taxon>Arthropoda</taxon>
        <taxon>Chelicerata</taxon>
        <taxon>Arachnida</taxon>
        <taxon>Acari</taxon>
        <taxon>Parasitiformes</taxon>
        <taxon>Ixodida</taxon>
        <taxon>Ixodoidea</taxon>
        <taxon>Ixodidae</taxon>
        <taxon>Rhipicephalinae</taxon>
        <taxon>Rhipicephalus</taxon>
        <taxon>Rhipicephalus</taxon>
    </lineage>
</organism>